<evidence type="ECO:0000313" key="2">
    <source>
        <dbReference type="Proteomes" id="UP000886501"/>
    </source>
</evidence>
<feature type="non-terminal residue" evidence="1">
    <location>
        <position position="1"/>
    </location>
</feature>
<accession>A0ACB6Z449</accession>
<reference evidence="1" key="1">
    <citation type="submission" date="2019-10" db="EMBL/GenBank/DDBJ databases">
        <authorList>
            <consortium name="DOE Joint Genome Institute"/>
            <person name="Kuo A."/>
            <person name="Miyauchi S."/>
            <person name="Kiss E."/>
            <person name="Drula E."/>
            <person name="Kohler A."/>
            <person name="Sanchez-Garcia M."/>
            <person name="Andreopoulos B."/>
            <person name="Barry K.W."/>
            <person name="Bonito G."/>
            <person name="Buee M."/>
            <person name="Carver A."/>
            <person name="Chen C."/>
            <person name="Cichocki N."/>
            <person name="Clum A."/>
            <person name="Culley D."/>
            <person name="Crous P.W."/>
            <person name="Fauchery L."/>
            <person name="Girlanda M."/>
            <person name="Hayes R."/>
            <person name="Keri Z."/>
            <person name="Labutti K."/>
            <person name="Lipzen A."/>
            <person name="Lombard V."/>
            <person name="Magnuson J."/>
            <person name="Maillard F."/>
            <person name="Morin E."/>
            <person name="Murat C."/>
            <person name="Nolan M."/>
            <person name="Ohm R."/>
            <person name="Pangilinan J."/>
            <person name="Pereira M."/>
            <person name="Perotto S."/>
            <person name="Peter M."/>
            <person name="Riley R."/>
            <person name="Sitrit Y."/>
            <person name="Stielow B."/>
            <person name="Szollosi G."/>
            <person name="Zifcakova L."/>
            <person name="Stursova M."/>
            <person name="Spatafora J.W."/>
            <person name="Tedersoo L."/>
            <person name="Vaario L.-M."/>
            <person name="Yamada A."/>
            <person name="Yan M."/>
            <person name="Wang P."/>
            <person name="Xu J."/>
            <person name="Bruns T."/>
            <person name="Baldrian P."/>
            <person name="Vilgalys R."/>
            <person name="Henrissat B."/>
            <person name="Grigoriev I.V."/>
            <person name="Hibbett D."/>
            <person name="Nagy L.G."/>
            <person name="Martin F.M."/>
        </authorList>
    </citation>
    <scope>NUCLEOTIDE SEQUENCE</scope>
    <source>
        <strain evidence="1">P2</strain>
    </source>
</reference>
<keyword evidence="2" id="KW-1185">Reference proteome</keyword>
<proteinExistence type="predicted"/>
<reference evidence="1" key="2">
    <citation type="journal article" date="2020" name="Nat. Commun.">
        <title>Large-scale genome sequencing of mycorrhizal fungi provides insights into the early evolution of symbiotic traits.</title>
        <authorList>
            <person name="Miyauchi S."/>
            <person name="Kiss E."/>
            <person name="Kuo A."/>
            <person name="Drula E."/>
            <person name="Kohler A."/>
            <person name="Sanchez-Garcia M."/>
            <person name="Morin E."/>
            <person name="Andreopoulos B."/>
            <person name="Barry K.W."/>
            <person name="Bonito G."/>
            <person name="Buee M."/>
            <person name="Carver A."/>
            <person name="Chen C."/>
            <person name="Cichocki N."/>
            <person name="Clum A."/>
            <person name="Culley D."/>
            <person name="Crous P.W."/>
            <person name="Fauchery L."/>
            <person name="Girlanda M."/>
            <person name="Hayes R.D."/>
            <person name="Keri Z."/>
            <person name="LaButti K."/>
            <person name="Lipzen A."/>
            <person name="Lombard V."/>
            <person name="Magnuson J."/>
            <person name="Maillard F."/>
            <person name="Murat C."/>
            <person name="Nolan M."/>
            <person name="Ohm R.A."/>
            <person name="Pangilinan J."/>
            <person name="Pereira M.F."/>
            <person name="Perotto S."/>
            <person name="Peter M."/>
            <person name="Pfister S."/>
            <person name="Riley R."/>
            <person name="Sitrit Y."/>
            <person name="Stielow J.B."/>
            <person name="Szollosi G."/>
            <person name="Zifcakova L."/>
            <person name="Stursova M."/>
            <person name="Spatafora J.W."/>
            <person name="Tedersoo L."/>
            <person name="Vaario L.M."/>
            <person name="Yamada A."/>
            <person name="Yan M."/>
            <person name="Wang P."/>
            <person name="Xu J."/>
            <person name="Bruns T."/>
            <person name="Baldrian P."/>
            <person name="Vilgalys R."/>
            <person name="Dunand C."/>
            <person name="Henrissat B."/>
            <person name="Grigoriev I.V."/>
            <person name="Hibbett D."/>
            <person name="Nagy L.G."/>
            <person name="Martin F.M."/>
        </authorList>
    </citation>
    <scope>NUCLEOTIDE SEQUENCE</scope>
    <source>
        <strain evidence="1">P2</strain>
    </source>
</reference>
<sequence>VYMNAIQAFVPPMIVETFATFLEFYYIACCNVITEDSLEQLSVALQKFHKARQVFSGTVRANDPSAFSLPQQHAMVHYYDHIKNFGSPNGLCSSITESKHITTVKHPWHWSNKHVPLSQMLRSNERLDKLAAVRADFMACGMLTDSCLFRAI</sequence>
<feature type="non-terminal residue" evidence="1">
    <location>
        <position position="152"/>
    </location>
</feature>
<protein>
    <submittedName>
        <fullName evidence="1">Uncharacterized protein</fullName>
    </submittedName>
</protein>
<gene>
    <name evidence="1" type="ORF">BDM02DRAFT_3072202</name>
</gene>
<evidence type="ECO:0000313" key="1">
    <source>
        <dbReference type="EMBL" id="KAF9644451.1"/>
    </source>
</evidence>
<dbReference type="EMBL" id="MU118138">
    <property type="protein sequence ID" value="KAF9644451.1"/>
    <property type="molecule type" value="Genomic_DNA"/>
</dbReference>
<organism evidence="1 2">
    <name type="scientific">Thelephora ganbajun</name>
    <name type="common">Ganba fungus</name>
    <dbReference type="NCBI Taxonomy" id="370292"/>
    <lineage>
        <taxon>Eukaryota</taxon>
        <taxon>Fungi</taxon>
        <taxon>Dikarya</taxon>
        <taxon>Basidiomycota</taxon>
        <taxon>Agaricomycotina</taxon>
        <taxon>Agaricomycetes</taxon>
        <taxon>Thelephorales</taxon>
        <taxon>Thelephoraceae</taxon>
        <taxon>Thelephora</taxon>
    </lineage>
</organism>
<dbReference type="Proteomes" id="UP000886501">
    <property type="component" value="Unassembled WGS sequence"/>
</dbReference>
<name>A0ACB6Z449_THEGA</name>
<comment type="caution">
    <text evidence="1">The sequence shown here is derived from an EMBL/GenBank/DDBJ whole genome shotgun (WGS) entry which is preliminary data.</text>
</comment>